<comment type="caution">
    <text evidence="2">The sequence shown here is derived from an EMBL/GenBank/DDBJ whole genome shotgun (WGS) entry which is preliminary data.</text>
</comment>
<reference evidence="2 3" key="1">
    <citation type="submission" date="2017-05" db="EMBL/GenBank/DDBJ databases">
        <title>Vagococcus spp. assemblies.</title>
        <authorList>
            <person name="Gulvik C.A."/>
        </authorList>
    </citation>
    <scope>NUCLEOTIDE SEQUENCE [LARGE SCALE GENOMIC DNA]</scope>
    <source>
        <strain evidence="2 3">CCUG 51432</strain>
    </source>
</reference>
<feature type="transmembrane region" description="Helical" evidence="1">
    <location>
        <begin position="31"/>
        <end position="53"/>
    </location>
</feature>
<dbReference type="EMBL" id="NGKA01000008">
    <property type="protein sequence ID" value="RSU12239.1"/>
    <property type="molecule type" value="Genomic_DNA"/>
</dbReference>
<sequence>MLTYAALYVFIAITIFVGICGYAIYEQGLVIDTLVWSILWIIAIPLQIYYYYIRLAAKRKLMKYTGSDWISVGMAIRMKYKKPMVVMYTQIMFTRGSKLKAAYKKQ</sequence>
<name>A0A430AW08_9ENTE</name>
<evidence type="ECO:0000313" key="2">
    <source>
        <dbReference type="EMBL" id="RSU12239.1"/>
    </source>
</evidence>
<keyword evidence="1" id="KW-0812">Transmembrane</keyword>
<proteinExistence type="predicted"/>
<keyword evidence="3" id="KW-1185">Reference proteome</keyword>
<accession>A0A430AW08</accession>
<dbReference type="Proteomes" id="UP000287605">
    <property type="component" value="Unassembled WGS sequence"/>
</dbReference>
<evidence type="ECO:0000256" key="1">
    <source>
        <dbReference type="SAM" id="Phobius"/>
    </source>
</evidence>
<dbReference type="RefSeq" id="WP_126808655.1">
    <property type="nucleotide sequence ID" value="NZ_NGKA01000008.1"/>
</dbReference>
<feature type="transmembrane region" description="Helical" evidence="1">
    <location>
        <begin position="7"/>
        <end position="25"/>
    </location>
</feature>
<keyword evidence="1" id="KW-1133">Transmembrane helix</keyword>
<dbReference type="AlphaFoldDB" id="A0A430AW08"/>
<protein>
    <submittedName>
        <fullName evidence="2">Uncharacterized protein</fullName>
    </submittedName>
</protein>
<gene>
    <name evidence="2" type="ORF">CBF29_06475</name>
</gene>
<organism evidence="2 3">
    <name type="scientific">Vagococcus elongatus</name>
    <dbReference type="NCBI Taxonomy" id="180344"/>
    <lineage>
        <taxon>Bacteria</taxon>
        <taxon>Bacillati</taxon>
        <taxon>Bacillota</taxon>
        <taxon>Bacilli</taxon>
        <taxon>Lactobacillales</taxon>
        <taxon>Enterococcaceae</taxon>
        <taxon>Vagococcus</taxon>
    </lineage>
</organism>
<evidence type="ECO:0000313" key="3">
    <source>
        <dbReference type="Proteomes" id="UP000287605"/>
    </source>
</evidence>
<keyword evidence="1" id="KW-0472">Membrane</keyword>